<reference evidence="1" key="1">
    <citation type="journal article" date="2021" name="Proc. Natl. Acad. Sci. U.S.A.">
        <title>A Catalog of Tens of Thousands of Viruses from Human Metagenomes Reveals Hidden Associations with Chronic Diseases.</title>
        <authorList>
            <person name="Tisza M.J."/>
            <person name="Buck C.B."/>
        </authorList>
    </citation>
    <scope>NUCLEOTIDE SEQUENCE</scope>
    <source>
        <strain evidence="1">CtkfK18</strain>
    </source>
</reference>
<organism evidence="1">
    <name type="scientific">Myoviridae sp. ctkfK18</name>
    <dbReference type="NCBI Taxonomy" id="2825165"/>
    <lineage>
        <taxon>Viruses</taxon>
        <taxon>Duplodnaviria</taxon>
        <taxon>Heunggongvirae</taxon>
        <taxon>Uroviricota</taxon>
        <taxon>Caudoviricetes</taxon>
    </lineage>
</organism>
<protein>
    <submittedName>
        <fullName evidence="1">Uncharacterized protein</fullName>
    </submittedName>
</protein>
<evidence type="ECO:0000313" key="1">
    <source>
        <dbReference type="EMBL" id="DAG05814.1"/>
    </source>
</evidence>
<sequence>MNKLTLKTTRDMVNEPVLVHIMRYDDDLKRLVNIYGYEFSAINSVGKIITLDLGTDEKSKTGEDNVPKIPYGAVLRVECPKGSDPVFIEDMLSLDPNKNAAIFAREFPDEISNVESVTKTDDGFKVVLKEALAGNLELYEVSNKTSPTKVIQKLLLPTSAGSTIYTFTPTDPINIASNIVSVRWTIADYSSPAGVNVTAIDLASAPRIEITNISFNNGLLEISINNMDSNKPYTATEADVYFTDNDGNVEVLRGTVRNDAISGKGKITFTQATSTKLNDIKNTGKANVVLIGEVNNKVDYSYNIASFKSNANGITINSDDITFNDAGTKMTFLVKDEKNVAGATVGISVITNDYIAGKLLYNTPVITRKTVGTDNYWEVVVDNIRTIPADKLYKTHVEITYMEPNKLPQIVKDKKIVKPGPGGTIEEGGVKPMTDVVVVFDDNTGNLKVNMTGQYNIQADQSYKIRDIELSNDDQVVYSHGRTETITGTNDINITTRYNSNTGVIDTLSFRYSYANKVWSPIQDVECPNAYKEHIARLTTRIKNSKYTISENNLVIDSSPFIPMPSSVIAHKTVKGNVTNIESSNINIKNRTVMFKLGTFAASTEDEELNGFNIKFTYVYDTTSIELVKEFKQTVESINVDKVKTTRWSIVKPEDMWGEWLEPFVGPSDPEMFNKNEYGKVLKSVLGKVDPEKYFTENSINLIMKTNGNILDNYPILKMQEDLPLNKDATDICWCAKFKISAAADGYMFKYDVKDIRLKCVFNLHGTEKTTFIKFKTVKKLIDTVECIDPYLVNESGTEISMQDFNIYSDSIITGLPLITNDKITTLGNINTLYTNGRNSGLFKNTNIYEHDFKYSRWGDHPQLFPFSLVLADVSKINFFKIYDITDDGTITAALNELRDAKYTMNYADVGIKVTPEITFKTNQKVELAQKVFKDKAQSKYEELNNIIREVGVTSMNTVTPMYNNYINEPILETNTIKEPILETNTINEPILETNTIKEPILETNTIKEPGMRRGLTPVFSNMTFKFSPDFKKLHFDQGVEFNYMIGNVLPWTEISDKYTRLRDNVKITHLKINYIGKALVNGKDILEFNNDEILTLNSFSKDDINSRTRYTKATTNALNISTNSTATSGNRRRDMVHYNTGMVSANDGKHILFNTENTNFPVMEFLTGTSVYGKENYQTGATNHNVYTYPKILKNYKQMIKNIDGGKYIFDNTSIPKVLDNIYLNRDLMLYNSYYEIVPFARQEYASANLLAKPLILLASYGVDDNMLTDYQKCFYNQIPHYIFTTSGNINDPANKEIFNYRELKNDRNDYVIRYQVKFEGENEFNPAELVYYLSNDAISNSLLDPLPLTKEQSNLTNSSNILNRYDLIKVIEGTDLIYTIDRESSLWSKDIETIQTNNYKYRPTDVENRADQFDSVNALADAYVRSIIVYHDEFEAIYTDKSKSPFDVARNYLDTHTDHNITPIDYNNEELTHKKYADSLTGDHILPKLFNFIPVYIDSDDRGIVTYQKILEYSLFYTPSYTIGEYSYGQSRVKYTDDYRKIRVGRFVFDLDQTKKLKLYTEIVLPPDHTYPSITTNKNLFEHNIIKLESKVINLTDLKNYGNNINAASLVSLSKNGSGSMIATVEKVAGLDEVRNYLYDKLTPDEKDRFYNKLTPTKIFDDLSSCKLKIKEIPGMERSGISLSGGNGNSRVIEENMISYTPGRAVSPSRPDFIHELSYYSKNCTLILEGPDTYKEFKFNELNTDTSLLTINDKEFIRDVARAGISMENANTLNVNLNKSFYIAESVAKPDWVKLNIGIGDFVYPIMFSKVIIPEENKKYPLLNIYNYKMMIDPEWYDRLKSSSRLLKEQIDILASNIKHVLDTYTVGNDIPTHDFRFATFTFSYNGVNVFGSYNETSNGLIFTGNGIKESAVPFLRSILATLVSKGHNV</sequence>
<dbReference type="EMBL" id="BK016265">
    <property type="protein sequence ID" value="DAG05814.1"/>
    <property type="molecule type" value="Genomic_DNA"/>
</dbReference>
<name>A0A8S5VGK1_9CAUD</name>
<proteinExistence type="predicted"/>
<accession>A0A8S5VGK1</accession>